<accession>A0A1X6MY21</accession>
<dbReference type="GeneID" id="36324230"/>
<feature type="region of interest" description="Disordered" evidence="2">
    <location>
        <begin position="361"/>
        <end position="398"/>
    </location>
</feature>
<keyword evidence="1" id="KW-0175">Coiled coil</keyword>
<dbReference type="EMBL" id="KZ110599">
    <property type="protein sequence ID" value="OSX61142.1"/>
    <property type="molecule type" value="Genomic_DNA"/>
</dbReference>
<sequence>MSISRDDDDALFAALLFRPRTQSSNFQEPLAAPTPPAPPPPPVYGVEYHTPQYYGGYSAQYLQPGAAYAGPSSAPSHDAWEPAINDEQPMDLASSDAGYDMKVEILEQATAEAVDDMDYDSYSIASSRASPVTPAIDLPYEQYRSPSSKQPAKELSALNMAPLPPPTSAAEPATKHPSPYNVHTPLPGVNINPLLWPKPAPLPEVNTVPLPWHLLTPTVAQKTDTLGMTRASIERDVSSQQPLRSLPQEQSSSVVQTPQSVTSRPPADSLIRAAAAASAASPEVPVQALDPTRLKASSLSTLTSLPSTTVSSTPAIMPGGISQAHPPSRPETAWQPSAPSKPDLLQRQQLQQRITKLEQELARRNGGASASASGSASPVIGTTASVTERIEKSTEDESATALRLDPALAELRRSVLATRGHASAATKSIAASSTLADAAQTDPIDDAEITTTIAVPKPSLVVHAASTVQATVFNGNATSSSTPSRSTTATPSTASTAASSSEKNINLDDMAVSFITATLQAVRPALPSLSSSVPPPPSTPRLPQLDEKTRLAAHQQRLEELIAESQRLLTQHAQARSKAERQRILGDLRECTRRTPEEAQSEVFYVSILRAPNATLSFPGRPFRFAYACCKISDATLGPLTSVFETQGDLRPFSDAVFRISSLREIQ</sequence>
<dbReference type="OrthoDB" id="2804702at2759"/>
<feature type="compositionally biased region" description="Pro residues" evidence="2">
    <location>
        <begin position="32"/>
        <end position="43"/>
    </location>
</feature>
<organism evidence="3 4">
    <name type="scientific">Postia placenta MAD-698-R-SB12</name>
    <dbReference type="NCBI Taxonomy" id="670580"/>
    <lineage>
        <taxon>Eukaryota</taxon>
        <taxon>Fungi</taxon>
        <taxon>Dikarya</taxon>
        <taxon>Basidiomycota</taxon>
        <taxon>Agaricomycotina</taxon>
        <taxon>Agaricomycetes</taxon>
        <taxon>Polyporales</taxon>
        <taxon>Adustoporiaceae</taxon>
        <taxon>Rhodonia</taxon>
    </lineage>
</organism>
<feature type="region of interest" description="Disordered" evidence="2">
    <location>
        <begin position="304"/>
        <end position="345"/>
    </location>
</feature>
<feature type="coiled-coil region" evidence="1">
    <location>
        <begin position="551"/>
        <end position="582"/>
    </location>
</feature>
<evidence type="ECO:0000256" key="1">
    <source>
        <dbReference type="SAM" id="Coils"/>
    </source>
</evidence>
<feature type="region of interest" description="Disordered" evidence="2">
    <location>
        <begin position="234"/>
        <end position="266"/>
    </location>
</feature>
<dbReference type="RefSeq" id="XP_024337936.1">
    <property type="nucleotide sequence ID" value="XM_024479280.1"/>
</dbReference>
<feature type="compositionally biased region" description="Low complexity" evidence="2">
    <location>
        <begin position="366"/>
        <end position="377"/>
    </location>
</feature>
<reference evidence="3 4" key="1">
    <citation type="submission" date="2017-04" db="EMBL/GenBank/DDBJ databases">
        <title>Genome Sequence of the Model Brown-Rot Fungus Postia placenta SB12.</title>
        <authorList>
            <consortium name="DOE Joint Genome Institute"/>
            <person name="Gaskell J."/>
            <person name="Kersten P."/>
            <person name="Larrondo L.F."/>
            <person name="Canessa P."/>
            <person name="Martinez D."/>
            <person name="Hibbett D."/>
            <person name="Schmoll M."/>
            <person name="Kubicek C.P."/>
            <person name="Martinez A.T."/>
            <person name="Yadav J."/>
            <person name="Master E."/>
            <person name="Magnuson J.K."/>
            <person name="James T."/>
            <person name="Yaver D."/>
            <person name="Berka R."/>
            <person name="Labutti K."/>
            <person name="Lipzen A."/>
            <person name="Aerts A."/>
            <person name="Barry K."/>
            <person name="Henrissat B."/>
            <person name="Blanchette R."/>
            <person name="Grigoriev I."/>
            <person name="Cullen D."/>
        </authorList>
    </citation>
    <scope>NUCLEOTIDE SEQUENCE [LARGE SCALE GENOMIC DNA]</scope>
    <source>
        <strain evidence="3 4">MAD-698-R-SB12</strain>
    </source>
</reference>
<feature type="compositionally biased region" description="Low complexity" evidence="2">
    <location>
        <begin position="477"/>
        <end position="501"/>
    </location>
</feature>
<feature type="compositionally biased region" description="Low complexity" evidence="2">
    <location>
        <begin position="247"/>
        <end position="263"/>
    </location>
</feature>
<feature type="compositionally biased region" description="Low complexity" evidence="2">
    <location>
        <begin position="304"/>
        <end position="314"/>
    </location>
</feature>
<feature type="region of interest" description="Disordered" evidence="2">
    <location>
        <begin position="23"/>
        <end position="45"/>
    </location>
</feature>
<dbReference type="AlphaFoldDB" id="A0A1X6MY21"/>
<keyword evidence="4" id="KW-1185">Reference proteome</keyword>
<evidence type="ECO:0000313" key="3">
    <source>
        <dbReference type="EMBL" id="OSX61142.1"/>
    </source>
</evidence>
<dbReference type="Proteomes" id="UP000194127">
    <property type="component" value="Unassembled WGS sequence"/>
</dbReference>
<feature type="region of interest" description="Disordered" evidence="2">
    <location>
        <begin position="474"/>
        <end position="501"/>
    </location>
</feature>
<protein>
    <submittedName>
        <fullName evidence="3">Uncharacterized protein</fullName>
    </submittedName>
</protein>
<evidence type="ECO:0000313" key="4">
    <source>
        <dbReference type="Proteomes" id="UP000194127"/>
    </source>
</evidence>
<evidence type="ECO:0000256" key="2">
    <source>
        <dbReference type="SAM" id="MobiDB-lite"/>
    </source>
</evidence>
<name>A0A1X6MY21_9APHY</name>
<gene>
    <name evidence="3" type="ORF">POSPLADRAFT_1047406</name>
</gene>
<proteinExistence type="predicted"/>